<dbReference type="AlphaFoldDB" id="A0A4V1QU28"/>
<accession>A0A4V1QU28</accession>
<dbReference type="EMBL" id="SDPW01000001">
    <property type="protein sequence ID" value="RXZ54517.1"/>
    <property type="molecule type" value="Genomic_DNA"/>
</dbReference>
<keyword evidence="1" id="KW-1133">Transmembrane helix</keyword>
<keyword evidence="1" id="KW-0812">Transmembrane</keyword>
<evidence type="ECO:0000313" key="2">
    <source>
        <dbReference type="EMBL" id="RXZ54517.1"/>
    </source>
</evidence>
<keyword evidence="3" id="KW-1185">Reference proteome</keyword>
<feature type="transmembrane region" description="Helical" evidence="1">
    <location>
        <begin position="12"/>
        <end position="33"/>
    </location>
</feature>
<proteinExistence type="predicted"/>
<gene>
    <name evidence="2" type="ORF">ET524_08520</name>
</gene>
<organism evidence="2 3">
    <name type="scientific">Senegalimassilia faecalis</name>
    <dbReference type="NCBI Taxonomy" id="2509433"/>
    <lineage>
        <taxon>Bacteria</taxon>
        <taxon>Bacillati</taxon>
        <taxon>Actinomycetota</taxon>
        <taxon>Coriobacteriia</taxon>
        <taxon>Coriobacteriales</taxon>
        <taxon>Coriobacteriaceae</taxon>
        <taxon>Senegalimassilia</taxon>
    </lineage>
</organism>
<sequence length="230" mass="26100">MKAARKRMRLDTFRALTTTFAPPLIGFCFPVRLTGRTLEPMSASTSLTLSNCHALIADCALRCVKSLQMPVWVLLEASEFGVLANFWLFCSQRWEDSRMMQEHYVLKSVKALRNAVSHGSCIVNGFGSSGELAGYRPNELITDSLNTAGMRNTKTRRARLRNLRMSQIAATLYMSAALCPNRGTRTRHAIFMNDVRVYAESQSHLFSSNDNVKYSFDFIWKLVDVWVPMR</sequence>
<evidence type="ECO:0000256" key="1">
    <source>
        <dbReference type="SAM" id="Phobius"/>
    </source>
</evidence>
<evidence type="ECO:0008006" key="4">
    <source>
        <dbReference type="Google" id="ProtNLM"/>
    </source>
</evidence>
<comment type="caution">
    <text evidence="2">The sequence shown here is derived from an EMBL/GenBank/DDBJ whole genome shotgun (WGS) entry which is preliminary data.</text>
</comment>
<reference evidence="2 3" key="1">
    <citation type="submission" date="2019-01" db="EMBL/GenBank/DDBJ databases">
        <title>Senegalimassilia sp. nov. KGMB04484 isolated human feces.</title>
        <authorList>
            <person name="Han K.-I."/>
            <person name="Kim J.-S."/>
            <person name="Lee K.C."/>
            <person name="Suh M.K."/>
            <person name="Eom M.K."/>
            <person name="Lee J.H."/>
            <person name="Park S.-H."/>
            <person name="Kang S.W."/>
            <person name="Park J.-E."/>
            <person name="Oh B.S."/>
            <person name="Yu S.Y."/>
            <person name="Choi S.-H."/>
            <person name="Lee D.H."/>
            <person name="Yoon H."/>
            <person name="Kim B.-Y."/>
            <person name="Lee J.H."/>
            <person name="Lee J.-S."/>
        </authorList>
    </citation>
    <scope>NUCLEOTIDE SEQUENCE [LARGE SCALE GENOMIC DNA]</scope>
    <source>
        <strain evidence="2 3">KGMB04484</strain>
    </source>
</reference>
<evidence type="ECO:0000313" key="3">
    <source>
        <dbReference type="Proteomes" id="UP000293345"/>
    </source>
</evidence>
<dbReference type="Proteomes" id="UP000293345">
    <property type="component" value="Unassembled WGS sequence"/>
</dbReference>
<protein>
    <recommendedName>
        <fullName evidence="4">Abi family protein</fullName>
    </recommendedName>
</protein>
<keyword evidence="1" id="KW-0472">Membrane</keyword>
<name>A0A4V1QU28_9ACTN</name>